<protein>
    <submittedName>
        <fullName evidence="1">Uncharacterized protein</fullName>
    </submittedName>
</protein>
<name>A0AAV1UQN0_9STRA</name>
<gene>
    <name evidence="1" type="ORF">PM001_LOCUS22089</name>
</gene>
<evidence type="ECO:0000313" key="2">
    <source>
        <dbReference type="Proteomes" id="UP001162060"/>
    </source>
</evidence>
<sequence length="122" mass="13219">MALSPCTRGNLDSGHSYILTSLLDELMSSFLVLNVTPVCLMVFSRAVTTDCCIDSHDLPRKQRVSSCYSNSGPSELVADARHANGFTCRMLQVLARSLRPLTGWAASITTSRTSGLLSKHLS</sequence>
<comment type="caution">
    <text evidence="1">The sequence shown here is derived from an EMBL/GenBank/DDBJ whole genome shotgun (WGS) entry which is preliminary data.</text>
</comment>
<dbReference type="Proteomes" id="UP001162060">
    <property type="component" value="Unassembled WGS sequence"/>
</dbReference>
<accession>A0AAV1UQN0</accession>
<proteinExistence type="predicted"/>
<organism evidence="1 2">
    <name type="scientific">Peronospora matthiolae</name>
    <dbReference type="NCBI Taxonomy" id="2874970"/>
    <lineage>
        <taxon>Eukaryota</taxon>
        <taxon>Sar</taxon>
        <taxon>Stramenopiles</taxon>
        <taxon>Oomycota</taxon>
        <taxon>Peronosporomycetes</taxon>
        <taxon>Peronosporales</taxon>
        <taxon>Peronosporaceae</taxon>
        <taxon>Peronospora</taxon>
    </lineage>
</organism>
<reference evidence="1" key="1">
    <citation type="submission" date="2024-01" db="EMBL/GenBank/DDBJ databases">
        <authorList>
            <person name="Webb A."/>
        </authorList>
    </citation>
    <scope>NUCLEOTIDE SEQUENCE</scope>
    <source>
        <strain evidence="1">Pm1</strain>
    </source>
</reference>
<evidence type="ECO:0000313" key="1">
    <source>
        <dbReference type="EMBL" id="CAK7936939.1"/>
    </source>
</evidence>
<dbReference type="EMBL" id="CAKLBY020000226">
    <property type="protein sequence ID" value="CAK7936939.1"/>
    <property type="molecule type" value="Genomic_DNA"/>
</dbReference>
<dbReference type="AlphaFoldDB" id="A0AAV1UQN0"/>